<feature type="compositionally biased region" description="Acidic residues" evidence="4">
    <location>
        <begin position="437"/>
        <end position="453"/>
    </location>
</feature>
<name>A0A5B8MBT6_9CHLO</name>
<dbReference type="InterPro" id="IPR006709">
    <property type="entry name" value="SSU_processome_Utp14"/>
</dbReference>
<keyword evidence="6" id="KW-1185">Reference proteome</keyword>
<protein>
    <submittedName>
        <fullName evidence="5">U3 small nucleolar RNA-associated protein Utp14</fullName>
    </submittedName>
</protein>
<feature type="compositionally biased region" description="Basic and acidic residues" evidence="4">
    <location>
        <begin position="570"/>
        <end position="581"/>
    </location>
</feature>
<gene>
    <name evidence="5" type="ORF">A3770_01p03650</name>
</gene>
<comment type="subcellular location">
    <subcellularLocation>
        <location evidence="1">Nucleus</location>
        <location evidence="1">Nucleolus</location>
    </subcellularLocation>
</comment>
<feature type="compositionally biased region" description="Basic and acidic residues" evidence="4">
    <location>
        <begin position="153"/>
        <end position="163"/>
    </location>
</feature>
<evidence type="ECO:0000313" key="5">
    <source>
        <dbReference type="EMBL" id="QDZ17847.1"/>
    </source>
</evidence>
<reference evidence="5 6" key="1">
    <citation type="submission" date="2018-07" db="EMBL/GenBank/DDBJ databases">
        <title>The complete nuclear genome of the prasinophyte Chloropicon primus (CCMP1205).</title>
        <authorList>
            <person name="Pombert J.-F."/>
            <person name="Otis C."/>
            <person name="Turmel M."/>
            <person name="Lemieux C."/>
        </authorList>
    </citation>
    <scope>NUCLEOTIDE SEQUENCE [LARGE SCALE GENOMIC DNA]</scope>
    <source>
        <strain evidence="5 6">CCMP1205</strain>
    </source>
</reference>
<feature type="compositionally biased region" description="Basic and acidic residues" evidence="4">
    <location>
        <begin position="192"/>
        <end position="209"/>
    </location>
</feature>
<feature type="compositionally biased region" description="Basic and acidic residues" evidence="4">
    <location>
        <begin position="782"/>
        <end position="792"/>
    </location>
</feature>
<keyword evidence="2" id="KW-0597">Phosphoprotein</keyword>
<dbReference type="Pfam" id="PF04615">
    <property type="entry name" value="Utp14"/>
    <property type="match status" value="1"/>
</dbReference>
<evidence type="ECO:0000256" key="3">
    <source>
        <dbReference type="ARBA" id="ARBA00023242"/>
    </source>
</evidence>
<sequence>MGGAKRKTLGRGKERRGKVSKREEEGEANDLYEVDSDAEEDARVQSRNRRALEDEDINYIAGTRTGEEDSDVEIGEDDDEEIDSDEAFDSEDEQKFGDFDFAKYGSGGKGRGGGGESESESDDDDGELSSEEEEEEDSESEERHRAMIASLRQMREDGERAEGRSGGAVAPKLGDESQQEALTLSDLVGTWKESEEKPTSRSRKLEKSLKRMTPTAAPLPKIVQERNERKAAYSITSKDVSKWQNIVKANREARTLEFSNRQAANLQVVTTTAGLADKVKPESEMEKEIAEMLGEEMGKAAEEDQLLPSNTLTKEELKERQAKLAKMRSVLFYQDQKAKRLKAIKSKRHHKYLKKVEQRRIEKEGIDMDPEAMRKEVEHAEYLRARERLTLKHKNTSKWAKHALQRGFHRLDDSTKTALSEQNRISEALRRKVNYQDESEDYSSSEEESDNSQDEGKAMQKINNKAKAEVLKLLEENPDAEAPKKGLFSLPFMKRAMDKKKEEAKQNAEDFLMELEDSIEEEEDSGDDKADQDRGKLSFGRKGNKVQSRGGDDDSGSETSGEEEGEEEGAPGKKSGDDDSVKLNYGHTIVTRARSRDESFKASQLDVPEGKARQAKNGSTAEASKPKRTKKKGAASADMTEDEKMYLEDEENEGPHLSQRQIVSQAFGAFGDDVQTDFQQDKLQNVVDELPAFDEPADLPGWGKWEGDRKTPKWILKARANAEAQRKEAIASRQDRKLKHVVISERYDKKASKYTTTAVPFPFKTRADYERSIRTPLGSDFNSDKSHRDLTRPEVLTTTGVRIDPLSFTKTNSHPRKEGGISGVRKV</sequence>
<feature type="compositionally biased region" description="Acidic residues" evidence="4">
    <location>
        <begin position="25"/>
        <end position="40"/>
    </location>
</feature>
<feature type="compositionally biased region" description="Basic and acidic residues" evidence="4">
    <location>
        <begin position="527"/>
        <end position="536"/>
    </location>
</feature>
<accession>A0A5B8MBT6</accession>
<feature type="compositionally biased region" description="Acidic residues" evidence="4">
    <location>
        <begin position="553"/>
        <end position="569"/>
    </location>
</feature>
<organism evidence="5 6">
    <name type="scientific">Chloropicon primus</name>
    <dbReference type="NCBI Taxonomy" id="1764295"/>
    <lineage>
        <taxon>Eukaryota</taxon>
        <taxon>Viridiplantae</taxon>
        <taxon>Chlorophyta</taxon>
        <taxon>Chloropicophyceae</taxon>
        <taxon>Chloropicales</taxon>
        <taxon>Chloropicaceae</taxon>
        <taxon>Chloropicon</taxon>
    </lineage>
</organism>
<feature type="compositionally biased region" description="Acidic residues" evidence="4">
    <location>
        <begin position="511"/>
        <end position="526"/>
    </location>
</feature>
<evidence type="ECO:0000256" key="1">
    <source>
        <dbReference type="ARBA" id="ARBA00004604"/>
    </source>
</evidence>
<dbReference type="AlphaFoldDB" id="A0A5B8MBT6"/>
<dbReference type="OrthoDB" id="277439at2759"/>
<feature type="region of interest" description="Disordered" evidence="4">
    <location>
        <begin position="430"/>
        <end position="463"/>
    </location>
</feature>
<dbReference type="PANTHER" id="PTHR14150">
    <property type="entry name" value="U3 SMALL NUCLEOLAR RNA-ASSOCIATED PROTEIN 14"/>
    <property type="match status" value="1"/>
</dbReference>
<feature type="region of interest" description="Disordered" evidence="4">
    <location>
        <begin position="497"/>
        <end position="657"/>
    </location>
</feature>
<evidence type="ECO:0000313" key="6">
    <source>
        <dbReference type="Proteomes" id="UP000316726"/>
    </source>
</evidence>
<dbReference type="PANTHER" id="PTHR14150:SF12">
    <property type="entry name" value="U3 SMALL NUCLEOLAR RNA-ASSOCIATED PROTEIN 14 HOMOLOG A"/>
    <property type="match status" value="1"/>
</dbReference>
<dbReference type="GO" id="GO:0006364">
    <property type="term" value="P:rRNA processing"/>
    <property type="evidence" value="ECO:0007669"/>
    <property type="project" value="InterPro"/>
</dbReference>
<dbReference type="STRING" id="1764295.A0A5B8MBT6"/>
<feature type="compositionally biased region" description="Gly residues" evidence="4">
    <location>
        <begin position="105"/>
        <end position="116"/>
    </location>
</feature>
<feature type="compositionally biased region" description="Basic and acidic residues" evidence="4">
    <location>
        <begin position="497"/>
        <end position="508"/>
    </location>
</feature>
<evidence type="ECO:0000256" key="4">
    <source>
        <dbReference type="SAM" id="MobiDB-lite"/>
    </source>
</evidence>
<feature type="region of interest" description="Disordered" evidence="4">
    <location>
        <begin position="775"/>
        <end position="827"/>
    </location>
</feature>
<dbReference type="GO" id="GO:0032040">
    <property type="term" value="C:small-subunit processome"/>
    <property type="evidence" value="ECO:0007669"/>
    <property type="project" value="InterPro"/>
</dbReference>
<feature type="compositionally biased region" description="Acidic residues" evidence="4">
    <location>
        <begin position="68"/>
        <end position="92"/>
    </location>
</feature>
<evidence type="ECO:0000256" key="2">
    <source>
        <dbReference type="ARBA" id="ARBA00022553"/>
    </source>
</evidence>
<dbReference type="EMBL" id="CP031034">
    <property type="protein sequence ID" value="QDZ17847.1"/>
    <property type="molecule type" value="Genomic_DNA"/>
</dbReference>
<dbReference type="Proteomes" id="UP000316726">
    <property type="component" value="Chromosome 1"/>
</dbReference>
<feature type="compositionally biased region" description="Acidic residues" evidence="4">
    <location>
        <begin position="117"/>
        <end position="140"/>
    </location>
</feature>
<feature type="compositionally biased region" description="Basic residues" evidence="4">
    <location>
        <begin position="1"/>
        <end position="19"/>
    </location>
</feature>
<keyword evidence="3" id="KW-0539">Nucleus</keyword>
<feature type="region of interest" description="Disordered" evidence="4">
    <location>
        <begin position="1"/>
        <end position="220"/>
    </location>
</feature>
<proteinExistence type="predicted"/>